<dbReference type="AlphaFoldDB" id="A0A1X6NXV6"/>
<evidence type="ECO:0000313" key="3">
    <source>
        <dbReference type="Proteomes" id="UP000218209"/>
    </source>
</evidence>
<keyword evidence="3" id="KW-1185">Reference proteome</keyword>
<proteinExistence type="predicted"/>
<reference evidence="2 3" key="1">
    <citation type="submission" date="2017-03" db="EMBL/GenBank/DDBJ databases">
        <title>WGS assembly of Porphyra umbilicalis.</title>
        <authorList>
            <person name="Brawley S.H."/>
            <person name="Blouin N.A."/>
            <person name="Ficko-Blean E."/>
            <person name="Wheeler G.L."/>
            <person name="Lohr M."/>
            <person name="Goodson H.V."/>
            <person name="Jenkins J.W."/>
            <person name="Blaby-Haas C.E."/>
            <person name="Helliwell K.E."/>
            <person name="Chan C."/>
            <person name="Marriage T."/>
            <person name="Bhattacharya D."/>
            <person name="Klein A.S."/>
            <person name="Badis Y."/>
            <person name="Brodie J."/>
            <person name="Cao Y."/>
            <person name="Collen J."/>
            <person name="Dittami S.M."/>
            <person name="Gachon C.M."/>
            <person name="Green B.R."/>
            <person name="Karpowicz S."/>
            <person name="Kim J.W."/>
            <person name="Kudahl U."/>
            <person name="Lin S."/>
            <person name="Michel G."/>
            <person name="Mittag M."/>
            <person name="Olson B.J."/>
            <person name="Pangilinan J."/>
            <person name="Peng Y."/>
            <person name="Qiu H."/>
            <person name="Shu S."/>
            <person name="Singer J.T."/>
            <person name="Smith A.G."/>
            <person name="Sprecher B.N."/>
            <person name="Wagner V."/>
            <person name="Wang W."/>
            <person name="Wang Z.-Y."/>
            <person name="Yan J."/>
            <person name="Yarish C."/>
            <person name="Zoeuner-Riek S."/>
            <person name="Zhuang Y."/>
            <person name="Zou Y."/>
            <person name="Lindquist E.A."/>
            <person name="Grimwood J."/>
            <person name="Barry K."/>
            <person name="Rokhsar D.S."/>
            <person name="Schmutz J."/>
            <person name="Stiller J.W."/>
            <person name="Grossman A.R."/>
            <person name="Prochnik S.E."/>
        </authorList>
    </citation>
    <scope>NUCLEOTIDE SEQUENCE [LARGE SCALE GENOMIC DNA]</scope>
    <source>
        <strain evidence="2">4086291</strain>
    </source>
</reference>
<feature type="region of interest" description="Disordered" evidence="1">
    <location>
        <begin position="1"/>
        <end position="73"/>
    </location>
</feature>
<name>A0A1X6NXV6_PORUM</name>
<dbReference type="Proteomes" id="UP000218209">
    <property type="component" value="Unassembled WGS sequence"/>
</dbReference>
<sequence>MDSGQSTASPSSSLNHHPRPLLSTSPDVHAASQLSSQARDFPSILAPAAGSGATQGRLRLPPDAADPSAPIDDAPLAAAVPDATDGRAVAAANTIESLAVEVQGMRQQFTDLHRLAVLLSGVPSTLLAFAQQLRESDTTFSPRRWLYTIAGVDEFATGRALQSTLRGKLLDRLQARPAAVARGRDPSIVKVELDCTYGALLQLVRLRRLQLSECTLRQCRASCGAQLESPRAVLDALEIPVHMIPTVMLRCFSRQNGDMVTRLLLENHVTPNGAMHYILGRCEDGRTVSVAVRESEDIDVSLGRHRHPIQQKMVAVDDVVHLPARPPCHLSWHGNMTSSRLEAEANMVWGRLCLVLPSTIVNGDGRGLAIFVL</sequence>
<evidence type="ECO:0000256" key="1">
    <source>
        <dbReference type="SAM" id="MobiDB-lite"/>
    </source>
</evidence>
<accession>A0A1X6NXV6</accession>
<dbReference type="EMBL" id="KV919000">
    <property type="protein sequence ID" value="OSX73375.1"/>
    <property type="molecule type" value="Genomic_DNA"/>
</dbReference>
<feature type="compositionally biased region" description="Polar residues" evidence="1">
    <location>
        <begin position="1"/>
        <end position="15"/>
    </location>
</feature>
<feature type="compositionally biased region" description="Polar residues" evidence="1">
    <location>
        <begin position="22"/>
        <end position="38"/>
    </location>
</feature>
<organism evidence="2 3">
    <name type="scientific">Porphyra umbilicalis</name>
    <name type="common">Purple laver</name>
    <name type="synonym">Red alga</name>
    <dbReference type="NCBI Taxonomy" id="2786"/>
    <lineage>
        <taxon>Eukaryota</taxon>
        <taxon>Rhodophyta</taxon>
        <taxon>Bangiophyceae</taxon>
        <taxon>Bangiales</taxon>
        <taxon>Bangiaceae</taxon>
        <taxon>Porphyra</taxon>
    </lineage>
</organism>
<gene>
    <name evidence="2" type="ORF">BU14_0353s0019</name>
</gene>
<protein>
    <submittedName>
        <fullName evidence="2">Uncharacterized protein</fullName>
    </submittedName>
</protein>
<feature type="compositionally biased region" description="Low complexity" evidence="1">
    <location>
        <begin position="61"/>
        <end position="73"/>
    </location>
</feature>
<evidence type="ECO:0000313" key="2">
    <source>
        <dbReference type="EMBL" id="OSX73375.1"/>
    </source>
</evidence>